<keyword evidence="4 7" id="KW-0812">Transmembrane</keyword>
<dbReference type="PROSITE" id="PS50850">
    <property type="entry name" value="MFS"/>
    <property type="match status" value="1"/>
</dbReference>
<dbReference type="RefSeq" id="WP_008510982.1">
    <property type="nucleotide sequence ID" value="NZ_CM001403.1"/>
</dbReference>
<name>H1Y134_9SPHI</name>
<dbReference type="STRING" id="714943.Mucpa_5600"/>
<dbReference type="eggNOG" id="COG0477">
    <property type="taxonomic scope" value="Bacteria"/>
</dbReference>
<keyword evidence="2" id="KW-0813">Transport</keyword>
<dbReference type="PANTHER" id="PTHR23513:SF11">
    <property type="entry name" value="STAPHYLOFERRIN A TRANSPORTER"/>
    <property type="match status" value="1"/>
</dbReference>
<feature type="transmembrane region" description="Helical" evidence="7">
    <location>
        <begin position="320"/>
        <end position="341"/>
    </location>
</feature>
<dbReference type="Gene3D" id="1.20.1250.20">
    <property type="entry name" value="MFS general substrate transporter like domains"/>
    <property type="match status" value="1"/>
</dbReference>
<dbReference type="InterPro" id="IPR036259">
    <property type="entry name" value="MFS_trans_sf"/>
</dbReference>
<accession>H1Y134</accession>
<feature type="transmembrane region" description="Helical" evidence="7">
    <location>
        <begin position="353"/>
        <end position="373"/>
    </location>
</feature>
<evidence type="ECO:0000256" key="3">
    <source>
        <dbReference type="ARBA" id="ARBA00022475"/>
    </source>
</evidence>
<keyword evidence="3" id="KW-1003">Cell membrane</keyword>
<dbReference type="PANTHER" id="PTHR23513">
    <property type="entry name" value="INTEGRAL MEMBRANE EFFLUX PROTEIN-RELATED"/>
    <property type="match status" value="1"/>
</dbReference>
<evidence type="ECO:0000313" key="10">
    <source>
        <dbReference type="Proteomes" id="UP000002774"/>
    </source>
</evidence>
<evidence type="ECO:0000256" key="5">
    <source>
        <dbReference type="ARBA" id="ARBA00022989"/>
    </source>
</evidence>
<dbReference type="GO" id="GO:0005886">
    <property type="term" value="C:plasma membrane"/>
    <property type="evidence" value="ECO:0007669"/>
    <property type="project" value="UniProtKB-SubCell"/>
</dbReference>
<comment type="subcellular location">
    <subcellularLocation>
        <location evidence="1">Cell membrane</location>
        <topology evidence="1">Multi-pass membrane protein</topology>
    </subcellularLocation>
</comment>
<feature type="transmembrane region" description="Helical" evidence="7">
    <location>
        <begin position="85"/>
        <end position="105"/>
    </location>
</feature>
<dbReference type="SUPFAM" id="SSF103473">
    <property type="entry name" value="MFS general substrate transporter"/>
    <property type="match status" value="1"/>
</dbReference>
<dbReference type="Pfam" id="PF05977">
    <property type="entry name" value="MFS_3"/>
    <property type="match status" value="1"/>
</dbReference>
<evidence type="ECO:0000259" key="8">
    <source>
        <dbReference type="PROSITE" id="PS50850"/>
    </source>
</evidence>
<feature type="domain" description="Major facilitator superfamily (MFS) profile" evidence="8">
    <location>
        <begin position="14"/>
        <end position="408"/>
    </location>
</feature>
<dbReference type="InterPro" id="IPR010290">
    <property type="entry name" value="TM_effector"/>
</dbReference>
<keyword evidence="10" id="KW-1185">Reference proteome</keyword>
<dbReference type="GO" id="GO:0022857">
    <property type="term" value="F:transmembrane transporter activity"/>
    <property type="evidence" value="ECO:0007669"/>
    <property type="project" value="InterPro"/>
</dbReference>
<dbReference type="OrthoDB" id="9775268at2"/>
<evidence type="ECO:0000256" key="6">
    <source>
        <dbReference type="ARBA" id="ARBA00023136"/>
    </source>
</evidence>
<feature type="transmembrane region" description="Helical" evidence="7">
    <location>
        <begin position="52"/>
        <end position="73"/>
    </location>
</feature>
<dbReference type="CDD" id="cd06173">
    <property type="entry name" value="MFS_MefA_like"/>
    <property type="match status" value="1"/>
</dbReference>
<feature type="transmembrane region" description="Helical" evidence="7">
    <location>
        <begin position="185"/>
        <end position="205"/>
    </location>
</feature>
<dbReference type="HOGENOM" id="CLU_034180_11_2_10"/>
<sequence length="420" mass="45855">MNLNTKKITNVFRAFRNRNYSLFFSGQSVSQIGSWMQRTGVSWVVYTMTHSAFMLGLTIFVSQFPSFIFSLLGGIVADRYSRFRVLMATQIASMIQAALLALLVFTRHYTVWEILLLSGVLGVINAFDVPARQPLIHDMVTDEADLPNALALQSSMANLARLIGPAISGLVLVKFGAGVCFLLNALSFVAVTISLLLIHLPAYVPPPVEQKMKTELSEGLNYLKKTPSITMILLMLCFTSLLVLPYNTLIPVFAKEIFKGNAATFGYINSFVGVGAIAGSIFLAALKKDADLQFILLVNTIIFGISLLAFSHLVNFPLAMVFFAMSGFGMMSQTTISMTLIQLYSAKEMRGRVMGFAAMAYFGMLPLGSLLIGTLSQKIGTPTTILCEGIVTLVIAACFSGFLTSGRRKLKGKNQSNFNN</sequence>
<dbReference type="Proteomes" id="UP000002774">
    <property type="component" value="Chromosome"/>
</dbReference>
<feature type="transmembrane region" description="Helical" evidence="7">
    <location>
        <begin position="379"/>
        <end position="403"/>
    </location>
</feature>
<evidence type="ECO:0000256" key="7">
    <source>
        <dbReference type="SAM" id="Phobius"/>
    </source>
</evidence>
<gene>
    <name evidence="9" type="ORF">Mucpa_5600</name>
</gene>
<organism evidence="9 10">
    <name type="scientific">Mucilaginibacter paludis DSM 18603</name>
    <dbReference type="NCBI Taxonomy" id="714943"/>
    <lineage>
        <taxon>Bacteria</taxon>
        <taxon>Pseudomonadati</taxon>
        <taxon>Bacteroidota</taxon>
        <taxon>Sphingobacteriia</taxon>
        <taxon>Sphingobacteriales</taxon>
        <taxon>Sphingobacteriaceae</taxon>
        <taxon>Mucilaginibacter</taxon>
    </lineage>
</organism>
<dbReference type="EMBL" id="CM001403">
    <property type="protein sequence ID" value="EHQ29669.1"/>
    <property type="molecule type" value="Genomic_DNA"/>
</dbReference>
<keyword evidence="6 7" id="KW-0472">Membrane</keyword>
<proteinExistence type="predicted"/>
<protein>
    <submittedName>
        <fullName evidence="9">Major facilitator superfamily MFS_1</fullName>
    </submittedName>
</protein>
<evidence type="ECO:0000256" key="4">
    <source>
        <dbReference type="ARBA" id="ARBA00022692"/>
    </source>
</evidence>
<dbReference type="AlphaFoldDB" id="H1Y134"/>
<dbReference type="InterPro" id="IPR020846">
    <property type="entry name" value="MFS_dom"/>
</dbReference>
<reference evidence="9" key="1">
    <citation type="submission" date="2011-09" db="EMBL/GenBank/DDBJ databases">
        <title>The permanent draft genome of Mucilaginibacter paludis DSM 18603.</title>
        <authorList>
            <consortium name="US DOE Joint Genome Institute (JGI-PGF)"/>
            <person name="Lucas S."/>
            <person name="Han J."/>
            <person name="Lapidus A."/>
            <person name="Bruce D."/>
            <person name="Goodwin L."/>
            <person name="Pitluck S."/>
            <person name="Peters L."/>
            <person name="Kyrpides N."/>
            <person name="Mavromatis K."/>
            <person name="Ivanova N."/>
            <person name="Mikhailova N."/>
            <person name="Held B."/>
            <person name="Detter J.C."/>
            <person name="Tapia R."/>
            <person name="Han C."/>
            <person name="Land M."/>
            <person name="Hauser L."/>
            <person name="Markowitz V."/>
            <person name="Cheng J.-F."/>
            <person name="Hugenholtz P."/>
            <person name="Woyke T."/>
            <person name="Wu D."/>
            <person name="Tindall B."/>
            <person name="Brambilla E."/>
            <person name="Klenk H.-P."/>
            <person name="Eisen J.A."/>
        </authorList>
    </citation>
    <scope>NUCLEOTIDE SEQUENCE [LARGE SCALE GENOMIC DNA]</scope>
    <source>
        <strain evidence="9">DSM 18603</strain>
    </source>
</reference>
<evidence type="ECO:0000256" key="1">
    <source>
        <dbReference type="ARBA" id="ARBA00004651"/>
    </source>
</evidence>
<feature type="transmembrane region" description="Helical" evidence="7">
    <location>
        <begin position="226"/>
        <end position="246"/>
    </location>
</feature>
<keyword evidence="5 7" id="KW-1133">Transmembrane helix</keyword>
<evidence type="ECO:0000256" key="2">
    <source>
        <dbReference type="ARBA" id="ARBA00022448"/>
    </source>
</evidence>
<feature type="transmembrane region" description="Helical" evidence="7">
    <location>
        <begin position="266"/>
        <end position="286"/>
    </location>
</feature>
<feature type="transmembrane region" description="Helical" evidence="7">
    <location>
        <begin position="293"/>
        <end position="314"/>
    </location>
</feature>
<evidence type="ECO:0000313" key="9">
    <source>
        <dbReference type="EMBL" id="EHQ29669.1"/>
    </source>
</evidence>